<accession>A0AAN7KLX6</accession>
<evidence type="ECO:0000313" key="3">
    <source>
        <dbReference type="Proteomes" id="UP001345219"/>
    </source>
</evidence>
<name>A0AAN7KLX6_9MYRT</name>
<evidence type="ECO:0000256" key="1">
    <source>
        <dbReference type="SAM" id="MobiDB-lite"/>
    </source>
</evidence>
<feature type="compositionally biased region" description="Basic and acidic residues" evidence="1">
    <location>
        <begin position="1"/>
        <end position="14"/>
    </location>
</feature>
<organism evidence="2 3">
    <name type="scientific">Trapa incisa</name>
    <dbReference type="NCBI Taxonomy" id="236973"/>
    <lineage>
        <taxon>Eukaryota</taxon>
        <taxon>Viridiplantae</taxon>
        <taxon>Streptophyta</taxon>
        <taxon>Embryophyta</taxon>
        <taxon>Tracheophyta</taxon>
        <taxon>Spermatophyta</taxon>
        <taxon>Magnoliopsida</taxon>
        <taxon>eudicotyledons</taxon>
        <taxon>Gunneridae</taxon>
        <taxon>Pentapetalae</taxon>
        <taxon>rosids</taxon>
        <taxon>malvids</taxon>
        <taxon>Myrtales</taxon>
        <taxon>Lythraceae</taxon>
        <taxon>Trapa</taxon>
    </lineage>
</organism>
<sequence length="67" mass="7460">MVKNDAESHRDAENRVLGSRLHALPPGGYGPSSGTMMRERILLEIVILIAMDMESSLLLPRVHHLQV</sequence>
<dbReference type="EMBL" id="JAXIOK010000007">
    <property type="protein sequence ID" value="KAK4766491.1"/>
    <property type="molecule type" value="Genomic_DNA"/>
</dbReference>
<dbReference type="Proteomes" id="UP001345219">
    <property type="component" value="Chromosome 7"/>
</dbReference>
<comment type="caution">
    <text evidence="2">The sequence shown here is derived from an EMBL/GenBank/DDBJ whole genome shotgun (WGS) entry which is preliminary data.</text>
</comment>
<gene>
    <name evidence="2" type="ORF">SAY87_008133</name>
</gene>
<keyword evidence="3" id="KW-1185">Reference proteome</keyword>
<reference evidence="2 3" key="1">
    <citation type="journal article" date="2023" name="Hortic Res">
        <title>Pangenome of water caltrop reveals structural variations and asymmetric subgenome divergence after allopolyploidization.</title>
        <authorList>
            <person name="Zhang X."/>
            <person name="Chen Y."/>
            <person name="Wang L."/>
            <person name="Yuan Y."/>
            <person name="Fang M."/>
            <person name="Shi L."/>
            <person name="Lu R."/>
            <person name="Comes H.P."/>
            <person name="Ma Y."/>
            <person name="Chen Y."/>
            <person name="Huang G."/>
            <person name="Zhou Y."/>
            <person name="Zheng Z."/>
            <person name="Qiu Y."/>
        </authorList>
    </citation>
    <scope>NUCLEOTIDE SEQUENCE [LARGE SCALE GENOMIC DNA]</scope>
    <source>
        <tissue evidence="2">Roots</tissue>
    </source>
</reference>
<protein>
    <submittedName>
        <fullName evidence="2">Uncharacterized protein</fullName>
    </submittedName>
</protein>
<evidence type="ECO:0000313" key="2">
    <source>
        <dbReference type="EMBL" id="KAK4766491.1"/>
    </source>
</evidence>
<feature type="region of interest" description="Disordered" evidence="1">
    <location>
        <begin position="1"/>
        <end position="31"/>
    </location>
</feature>
<dbReference type="AlphaFoldDB" id="A0AAN7KLX6"/>
<proteinExistence type="predicted"/>